<dbReference type="Gene3D" id="3.30.200.20">
    <property type="entry name" value="Phosphorylase Kinase, domain 1"/>
    <property type="match status" value="1"/>
</dbReference>
<dbReference type="EMBL" id="CP036526">
    <property type="protein sequence ID" value="QDT12561.1"/>
    <property type="molecule type" value="Genomic_DNA"/>
</dbReference>
<dbReference type="SUPFAM" id="SSF56112">
    <property type="entry name" value="Protein kinase-like (PK-like)"/>
    <property type="match status" value="1"/>
</dbReference>
<dbReference type="InterPro" id="IPR000719">
    <property type="entry name" value="Prot_kinase_dom"/>
</dbReference>
<dbReference type="PANTHER" id="PTHR43289:SF34">
    <property type="entry name" value="SERINE_THREONINE-PROTEIN KINASE YBDM-RELATED"/>
    <property type="match status" value="1"/>
</dbReference>
<dbReference type="SMART" id="SM00220">
    <property type="entry name" value="S_TKc"/>
    <property type="match status" value="1"/>
</dbReference>
<accession>A0A517NZM0</accession>
<dbReference type="PROSITE" id="PS00108">
    <property type="entry name" value="PROTEIN_KINASE_ST"/>
    <property type="match status" value="1"/>
</dbReference>
<dbReference type="RefSeq" id="WP_145420444.1">
    <property type="nucleotide sequence ID" value="NZ_CP036526.1"/>
</dbReference>
<keyword evidence="5" id="KW-0853">WD repeat</keyword>
<keyword evidence="2 6" id="KW-0547">Nucleotide-binding</keyword>
<keyword evidence="1 8" id="KW-0808">Transferase</keyword>
<evidence type="ECO:0000259" key="7">
    <source>
        <dbReference type="PROSITE" id="PS50011"/>
    </source>
</evidence>
<feature type="repeat" description="WD" evidence="5">
    <location>
        <begin position="488"/>
        <end position="520"/>
    </location>
</feature>
<name>A0A517NZM0_9BACT</name>
<dbReference type="CDD" id="cd14014">
    <property type="entry name" value="STKc_PknB_like"/>
    <property type="match status" value="1"/>
</dbReference>
<dbReference type="InterPro" id="IPR036322">
    <property type="entry name" value="WD40_repeat_dom_sf"/>
</dbReference>
<dbReference type="Pfam" id="PF00069">
    <property type="entry name" value="Pkinase"/>
    <property type="match status" value="1"/>
</dbReference>
<dbReference type="InterPro" id="IPR001680">
    <property type="entry name" value="WD40_rpt"/>
</dbReference>
<dbReference type="PROSITE" id="PS50011">
    <property type="entry name" value="PROTEIN_KINASE_DOM"/>
    <property type="match status" value="1"/>
</dbReference>
<gene>
    <name evidence="8" type="primary">prkC_26</name>
    <name evidence="8" type="ORF">K239x_45710</name>
</gene>
<feature type="domain" description="Protein kinase" evidence="7">
    <location>
        <begin position="74"/>
        <end position="337"/>
    </location>
</feature>
<dbReference type="OrthoDB" id="500858at2"/>
<dbReference type="EC" id="2.7.11.1" evidence="8"/>
<dbReference type="GO" id="GO:0004674">
    <property type="term" value="F:protein serine/threonine kinase activity"/>
    <property type="evidence" value="ECO:0007669"/>
    <property type="project" value="UniProtKB-EC"/>
</dbReference>
<dbReference type="Gene3D" id="2.130.10.10">
    <property type="entry name" value="YVTN repeat-like/Quinoprotein amine dehydrogenase"/>
    <property type="match status" value="3"/>
</dbReference>
<feature type="binding site" evidence="6">
    <location>
        <position position="103"/>
    </location>
    <ligand>
        <name>ATP</name>
        <dbReference type="ChEBI" id="CHEBI:30616"/>
    </ligand>
</feature>
<dbReference type="PANTHER" id="PTHR43289">
    <property type="entry name" value="MITOGEN-ACTIVATED PROTEIN KINASE KINASE KINASE 20-RELATED"/>
    <property type="match status" value="1"/>
</dbReference>
<feature type="repeat" description="WD" evidence="5">
    <location>
        <begin position="954"/>
        <end position="995"/>
    </location>
</feature>
<dbReference type="PROSITE" id="PS00107">
    <property type="entry name" value="PROTEIN_KINASE_ATP"/>
    <property type="match status" value="1"/>
</dbReference>
<dbReference type="AlphaFoldDB" id="A0A517NZM0"/>
<dbReference type="Pfam" id="PF00400">
    <property type="entry name" value="WD40"/>
    <property type="match status" value="3"/>
</dbReference>
<evidence type="ECO:0000256" key="5">
    <source>
        <dbReference type="PROSITE-ProRule" id="PRU00221"/>
    </source>
</evidence>
<protein>
    <submittedName>
        <fullName evidence="8">Serine/threonine-protein kinase PrkC</fullName>
        <ecNumber evidence="8">2.7.11.1</ecNumber>
    </submittedName>
</protein>
<feature type="repeat" description="WD" evidence="5">
    <location>
        <begin position="531"/>
        <end position="572"/>
    </location>
</feature>
<organism evidence="8 9">
    <name type="scientific">Stieleria marina</name>
    <dbReference type="NCBI Taxonomy" id="1930275"/>
    <lineage>
        <taxon>Bacteria</taxon>
        <taxon>Pseudomonadati</taxon>
        <taxon>Planctomycetota</taxon>
        <taxon>Planctomycetia</taxon>
        <taxon>Pirellulales</taxon>
        <taxon>Pirellulaceae</taxon>
        <taxon>Stieleria</taxon>
    </lineage>
</organism>
<sequence length="1031" mass="112807">MDSECPVCNHSFDDGPSSRLGRTLSIANDDDVVDKDLTLVSCPSCGTLLSEDADDGFSLETEAAGGEPRQFAHFELQRVLGQGGFGTVWLAKDTRLDRSVAVKLPVRRRGTSKSLVREAKTAAKLQHPNIVTVHEVGEFEGQVFIVCEYVSGLDLRSYLSKGLPPQARVVDLLQGIASGLHHAHENQIVHRDMKPGNVLVDDAGVPLVADFGLAKVVSVEESISSRGKVVGTILYMAPEQAGQEVDQVDRRADVYAMGVMMYEMLTGERPYRGNVQAVLHQKSNEDPTPLRQLRTSVPLDLETICLKCLQRAPGRRYQTADEFCDELQRFKEGKPILARPVSRIEKAWRWCQRNRMTASLTTLFLSSLLIGLAGTTTFWLEARKQTLQANRSLYASQMSMAASHLGVGDIEATRSTLDRYNTTGLKYLRGFEWRYLAAKLNRFEAVTQHGRRVKGLAVSRDGDWWASIADDRFLRVFEFESAKSIREIPFHAGRWQAVAISHADNRVAAGAKDGSVYVWDSISDESKLPTIFKHGVGVQVVRFSGDGKRLFSSGASGAVRVWEVGTWKLVSEIPTGREGLVALDASFDGSVLATIGSEGVIRVWDVDAKNMRFAIRDGRSIQSVALSPSGDRLVAGTRGGYLLMHETIDGTPLFNLNTRFDWISGIRFLGKSSLVALCSSKGVVAIFDLETHQEISDIQTHYGVEGLLDVSKNGSRMAVGSAKGILRTIDTSDFQRALMIGSDEPIFDIDFLSSQEAVATYRDGSIKKLNFEKRTVDLLFKSSDRRPMVSASEQNSVVAIGSAGLPVQLMSSSGKSVATIAELDVDEMTFSQSGKLLIISRSGGPIVGYSIDLNRKQVAKELFSLALPVESDISEQPKVVALALSGDSQQLAVSFSHQQIRVAELSRLEWQNARIALDASGESLVMAGDKIVVGTRGGEVICFDQSAMAELWKIKAYVNYVNDLIRIPGGNAIASVGDSNAIAIWDLENGDSRIRLHRDEHQLFSIAASADGSTMLSAGIDGDARIWRTEH</sequence>
<dbReference type="InterPro" id="IPR011009">
    <property type="entry name" value="Kinase-like_dom_sf"/>
</dbReference>
<dbReference type="Gene3D" id="1.10.510.10">
    <property type="entry name" value="Transferase(Phosphotransferase) domain 1"/>
    <property type="match status" value="1"/>
</dbReference>
<proteinExistence type="predicted"/>
<feature type="repeat" description="WD" evidence="5">
    <location>
        <begin position="996"/>
        <end position="1031"/>
    </location>
</feature>
<reference evidence="8 9" key="1">
    <citation type="submission" date="2019-02" db="EMBL/GenBank/DDBJ databases">
        <title>Deep-cultivation of Planctomycetes and their phenomic and genomic characterization uncovers novel biology.</title>
        <authorList>
            <person name="Wiegand S."/>
            <person name="Jogler M."/>
            <person name="Boedeker C."/>
            <person name="Pinto D."/>
            <person name="Vollmers J."/>
            <person name="Rivas-Marin E."/>
            <person name="Kohn T."/>
            <person name="Peeters S.H."/>
            <person name="Heuer A."/>
            <person name="Rast P."/>
            <person name="Oberbeckmann S."/>
            <person name="Bunk B."/>
            <person name="Jeske O."/>
            <person name="Meyerdierks A."/>
            <person name="Storesund J.E."/>
            <person name="Kallscheuer N."/>
            <person name="Luecker S."/>
            <person name="Lage O.M."/>
            <person name="Pohl T."/>
            <person name="Merkel B.J."/>
            <person name="Hornburger P."/>
            <person name="Mueller R.-W."/>
            <person name="Bruemmer F."/>
            <person name="Labrenz M."/>
            <person name="Spormann A.M."/>
            <person name="Op den Camp H."/>
            <person name="Overmann J."/>
            <person name="Amann R."/>
            <person name="Jetten M.S.M."/>
            <person name="Mascher T."/>
            <person name="Medema M.H."/>
            <person name="Devos D.P."/>
            <person name="Kaster A.-K."/>
            <person name="Ovreas L."/>
            <person name="Rohde M."/>
            <person name="Galperin M.Y."/>
            <person name="Jogler C."/>
        </authorList>
    </citation>
    <scope>NUCLEOTIDE SEQUENCE [LARGE SCALE GENOMIC DNA]</scope>
    <source>
        <strain evidence="8 9">K23_9</strain>
    </source>
</reference>
<evidence type="ECO:0000313" key="9">
    <source>
        <dbReference type="Proteomes" id="UP000319817"/>
    </source>
</evidence>
<dbReference type="GO" id="GO:0005524">
    <property type="term" value="F:ATP binding"/>
    <property type="evidence" value="ECO:0007669"/>
    <property type="project" value="UniProtKB-UniRule"/>
</dbReference>
<dbReference type="SUPFAM" id="SSF50978">
    <property type="entry name" value="WD40 repeat-like"/>
    <property type="match status" value="2"/>
</dbReference>
<keyword evidence="9" id="KW-1185">Reference proteome</keyword>
<evidence type="ECO:0000256" key="4">
    <source>
        <dbReference type="ARBA" id="ARBA00022840"/>
    </source>
</evidence>
<evidence type="ECO:0000256" key="2">
    <source>
        <dbReference type="ARBA" id="ARBA00022741"/>
    </source>
</evidence>
<evidence type="ECO:0000256" key="6">
    <source>
        <dbReference type="PROSITE-ProRule" id="PRU10141"/>
    </source>
</evidence>
<dbReference type="PROSITE" id="PS50082">
    <property type="entry name" value="WD_REPEATS_2"/>
    <property type="match status" value="4"/>
</dbReference>
<dbReference type="PROSITE" id="PS50294">
    <property type="entry name" value="WD_REPEATS_REGION"/>
    <property type="match status" value="2"/>
</dbReference>
<keyword evidence="4 6" id="KW-0067">ATP-binding</keyword>
<evidence type="ECO:0000313" key="8">
    <source>
        <dbReference type="EMBL" id="QDT12561.1"/>
    </source>
</evidence>
<evidence type="ECO:0000256" key="3">
    <source>
        <dbReference type="ARBA" id="ARBA00022777"/>
    </source>
</evidence>
<dbReference type="InterPro" id="IPR015943">
    <property type="entry name" value="WD40/YVTN_repeat-like_dom_sf"/>
</dbReference>
<dbReference type="InterPro" id="IPR017441">
    <property type="entry name" value="Protein_kinase_ATP_BS"/>
</dbReference>
<dbReference type="SMART" id="SM00320">
    <property type="entry name" value="WD40"/>
    <property type="match status" value="10"/>
</dbReference>
<evidence type="ECO:0000256" key="1">
    <source>
        <dbReference type="ARBA" id="ARBA00022679"/>
    </source>
</evidence>
<keyword evidence="3 8" id="KW-0418">Kinase</keyword>
<dbReference type="InterPro" id="IPR008271">
    <property type="entry name" value="Ser/Thr_kinase_AS"/>
</dbReference>
<dbReference type="Proteomes" id="UP000319817">
    <property type="component" value="Chromosome"/>
</dbReference>